<gene>
    <name evidence="4" type="ORF">N4264_11900</name>
</gene>
<keyword evidence="5" id="KW-1185">Reference proteome</keyword>
<evidence type="ECO:0000256" key="1">
    <source>
        <dbReference type="ARBA" id="ARBA00023125"/>
    </source>
</evidence>
<keyword evidence="1 2" id="KW-0238">DNA-binding</keyword>
<dbReference type="SUPFAM" id="SSF46689">
    <property type="entry name" value="Homeodomain-like"/>
    <property type="match status" value="1"/>
</dbReference>
<dbReference type="EMBL" id="CP104694">
    <property type="protein sequence ID" value="UXI70303.1"/>
    <property type="molecule type" value="Genomic_DNA"/>
</dbReference>
<protein>
    <submittedName>
        <fullName evidence="4">TetR/AcrR family transcriptional regulator</fullName>
    </submittedName>
</protein>
<accession>A0ABY6BLJ0</accession>
<reference evidence="4" key="1">
    <citation type="submission" date="2022-09" db="EMBL/GenBank/DDBJ databases">
        <title>Tahibacter sp. nov., isolated from a fresh water.</title>
        <authorList>
            <person name="Baek J.H."/>
            <person name="Lee J.K."/>
            <person name="Kim J.M."/>
            <person name="Jeon C.O."/>
        </authorList>
    </citation>
    <scope>NUCLEOTIDE SEQUENCE</scope>
    <source>
        <strain evidence="4">W38</strain>
    </source>
</reference>
<sequence>MTNDPSKPRRAKPRLALSRERIAEAAFQIVHAEGLAALSARRLATTLQCEAMSIYHHAPNMDAVLDDIVDRLLSLLALPTHESRNPRRDLLTLSRGFLDLADRHPHVFVVAVSRRWTTPTAYALAQASVSLFQSAGAPQRAALRNARILGAYLGGAGSALAGWRLSHGDPGTEKHRALDAAAPKLRRQSTLGNVRRDLDLGLGVVIDALLQREKRQ</sequence>
<dbReference type="Proteomes" id="UP001064632">
    <property type="component" value="Chromosome"/>
</dbReference>
<dbReference type="SUPFAM" id="SSF48498">
    <property type="entry name" value="Tetracyclin repressor-like, C-terminal domain"/>
    <property type="match status" value="1"/>
</dbReference>
<dbReference type="InterPro" id="IPR001647">
    <property type="entry name" value="HTH_TetR"/>
</dbReference>
<evidence type="ECO:0000313" key="5">
    <source>
        <dbReference type="Proteomes" id="UP001064632"/>
    </source>
</evidence>
<dbReference type="RefSeq" id="WP_261697254.1">
    <property type="nucleotide sequence ID" value="NZ_CP104694.1"/>
</dbReference>
<evidence type="ECO:0000256" key="2">
    <source>
        <dbReference type="PROSITE-ProRule" id="PRU00335"/>
    </source>
</evidence>
<dbReference type="Gene3D" id="1.10.357.10">
    <property type="entry name" value="Tetracycline Repressor, domain 2"/>
    <property type="match status" value="1"/>
</dbReference>
<feature type="DNA-binding region" description="H-T-H motif" evidence="2">
    <location>
        <begin position="39"/>
        <end position="58"/>
    </location>
</feature>
<dbReference type="InterPro" id="IPR036271">
    <property type="entry name" value="Tet_transcr_reg_TetR-rel_C_sf"/>
</dbReference>
<dbReference type="PROSITE" id="PS50977">
    <property type="entry name" value="HTH_TETR_2"/>
    <property type="match status" value="1"/>
</dbReference>
<evidence type="ECO:0000313" key="4">
    <source>
        <dbReference type="EMBL" id="UXI70303.1"/>
    </source>
</evidence>
<name>A0ABY6BLJ0_9GAMM</name>
<proteinExistence type="predicted"/>
<evidence type="ECO:0000259" key="3">
    <source>
        <dbReference type="PROSITE" id="PS50977"/>
    </source>
</evidence>
<organism evidence="4 5">
    <name type="scientific">Tahibacter amnicola</name>
    <dbReference type="NCBI Taxonomy" id="2976241"/>
    <lineage>
        <taxon>Bacteria</taxon>
        <taxon>Pseudomonadati</taxon>
        <taxon>Pseudomonadota</taxon>
        <taxon>Gammaproteobacteria</taxon>
        <taxon>Lysobacterales</taxon>
        <taxon>Rhodanobacteraceae</taxon>
        <taxon>Tahibacter</taxon>
    </lineage>
</organism>
<feature type="domain" description="HTH tetR-type" evidence="3">
    <location>
        <begin position="16"/>
        <end position="76"/>
    </location>
</feature>
<dbReference type="InterPro" id="IPR009057">
    <property type="entry name" value="Homeodomain-like_sf"/>
</dbReference>